<dbReference type="EMBL" id="AP022614">
    <property type="protein sequence ID" value="BBZ43379.1"/>
    <property type="molecule type" value="Genomic_DNA"/>
</dbReference>
<feature type="region of interest" description="Disordered" evidence="1">
    <location>
        <begin position="1"/>
        <end position="33"/>
    </location>
</feature>
<evidence type="ECO:0000313" key="2">
    <source>
        <dbReference type="EMBL" id="BBZ43379.1"/>
    </source>
</evidence>
<evidence type="ECO:0000256" key="1">
    <source>
        <dbReference type="SAM" id="MobiDB-lite"/>
    </source>
</evidence>
<organism evidence="2 3">
    <name type="scientific">Mycobacterium parmense</name>
    <dbReference type="NCBI Taxonomy" id="185642"/>
    <lineage>
        <taxon>Bacteria</taxon>
        <taxon>Bacillati</taxon>
        <taxon>Actinomycetota</taxon>
        <taxon>Actinomycetes</taxon>
        <taxon>Mycobacteriales</taxon>
        <taxon>Mycobacteriaceae</taxon>
        <taxon>Mycobacterium</taxon>
        <taxon>Mycobacterium simiae complex</taxon>
    </lineage>
</organism>
<evidence type="ECO:0000313" key="3">
    <source>
        <dbReference type="Proteomes" id="UP000467105"/>
    </source>
</evidence>
<name>A0A7I7YNW0_9MYCO</name>
<proteinExistence type="predicted"/>
<protein>
    <submittedName>
        <fullName evidence="2">Uncharacterized protein</fullName>
    </submittedName>
</protein>
<gene>
    <name evidence="2" type="ORF">MPRM_06600</name>
</gene>
<accession>A0A7I7YNW0</accession>
<feature type="region of interest" description="Disordered" evidence="1">
    <location>
        <begin position="78"/>
        <end position="148"/>
    </location>
</feature>
<sequence>MFGADESTGAAGKQDTNGGLDDRGHAGGVQRVPRAATGNFDELRFQVRRVGVEGMRCAEFGGRLQPGAIAVHRHDRRCTGDVGRHHRRQAHTSRAEHHHAVTAVNAQGDQNRPGPGQHAAPERTEQLQRNRRIHLDNVAGRGDHMAGK</sequence>
<keyword evidence="3" id="KW-1185">Reference proteome</keyword>
<dbReference type="AlphaFoldDB" id="A0A7I7YNW0"/>
<reference evidence="2 3" key="1">
    <citation type="journal article" date="2019" name="Emerg. Microbes Infect.">
        <title>Comprehensive subspecies identification of 175 nontuberculous mycobacteria species based on 7547 genomic profiles.</title>
        <authorList>
            <person name="Matsumoto Y."/>
            <person name="Kinjo T."/>
            <person name="Motooka D."/>
            <person name="Nabeya D."/>
            <person name="Jung N."/>
            <person name="Uechi K."/>
            <person name="Horii T."/>
            <person name="Iida T."/>
            <person name="Fujita J."/>
            <person name="Nakamura S."/>
        </authorList>
    </citation>
    <scope>NUCLEOTIDE SEQUENCE [LARGE SCALE GENOMIC DNA]</scope>
    <source>
        <strain evidence="2 3">JCM 14742</strain>
    </source>
</reference>
<dbReference type="Proteomes" id="UP000467105">
    <property type="component" value="Chromosome"/>
</dbReference>